<dbReference type="GO" id="GO:0009349">
    <property type="term" value="C:riboflavin synthase complex"/>
    <property type="evidence" value="ECO:0007669"/>
    <property type="project" value="InterPro"/>
</dbReference>
<sequence length="193" mass="21752">MALDGKGYLGYKQLAEQYGNTAGGNLAKYKAGIASYNLGNYQEAFDYFKDFDTDEEVLSIIRIGAMGDCMVQLNKLEEGLNYYKQAANKSKVSFTTAFYYRKAALLASSMGKYPEAMGYIEKLEEKVPEEIENAELQKQKEYLKNDNKQQSLDRSGGKYGNKGEDAAIAALQMAELQDKFIPPEEEDDFDIWN</sequence>
<dbReference type="SUPFAM" id="SSF48452">
    <property type="entry name" value="TPR-like"/>
    <property type="match status" value="1"/>
</dbReference>
<proteinExistence type="predicted"/>
<dbReference type="EMBL" id="OB680944">
    <property type="protein sequence ID" value="CAD7236670.1"/>
    <property type="molecule type" value="Genomic_DNA"/>
</dbReference>
<dbReference type="SUPFAM" id="SSF52121">
    <property type="entry name" value="Lumazine synthase"/>
    <property type="match status" value="1"/>
</dbReference>
<dbReference type="Gene3D" id="3.40.50.960">
    <property type="entry name" value="Lumazine/riboflavin synthase"/>
    <property type="match status" value="1"/>
</dbReference>
<accession>A0A7R8WWN5</accession>
<dbReference type="GO" id="GO:0009231">
    <property type="term" value="P:riboflavin biosynthetic process"/>
    <property type="evidence" value="ECO:0007669"/>
    <property type="project" value="InterPro"/>
</dbReference>
<dbReference type="InterPro" id="IPR036467">
    <property type="entry name" value="LS/RS_sf"/>
</dbReference>
<dbReference type="OrthoDB" id="2965at2759"/>
<protein>
    <submittedName>
        <fullName evidence="1">Uncharacterized protein</fullName>
    </submittedName>
</protein>
<dbReference type="AlphaFoldDB" id="A0A7R8WWN5"/>
<organism evidence="1">
    <name type="scientific">Cyprideis torosa</name>
    <dbReference type="NCBI Taxonomy" id="163714"/>
    <lineage>
        <taxon>Eukaryota</taxon>
        <taxon>Metazoa</taxon>
        <taxon>Ecdysozoa</taxon>
        <taxon>Arthropoda</taxon>
        <taxon>Crustacea</taxon>
        <taxon>Oligostraca</taxon>
        <taxon>Ostracoda</taxon>
        <taxon>Podocopa</taxon>
        <taxon>Podocopida</taxon>
        <taxon>Cytherocopina</taxon>
        <taxon>Cytheroidea</taxon>
        <taxon>Cytherideidae</taxon>
        <taxon>Cyprideis</taxon>
    </lineage>
</organism>
<reference evidence="1" key="1">
    <citation type="submission" date="2020-11" db="EMBL/GenBank/DDBJ databases">
        <authorList>
            <person name="Tran Van P."/>
        </authorList>
    </citation>
    <scope>NUCLEOTIDE SEQUENCE</scope>
</reference>
<name>A0A7R8WWN5_9CRUS</name>
<dbReference type="Gene3D" id="1.25.40.10">
    <property type="entry name" value="Tetratricopeptide repeat domain"/>
    <property type="match status" value="1"/>
</dbReference>
<evidence type="ECO:0000313" key="1">
    <source>
        <dbReference type="EMBL" id="CAD7236670.1"/>
    </source>
</evidence>
<gene>
    <name evidence="1" type="ORF">CTOB1V02_LOCUS14485</name>
</gene>
<dbReference type="InterPro" id="IPR011990">
    <property type="entry name" value="TPR-like_helical_dom_sf"/>
</dbReference>